<accession>A0A1V9Y7R8</accession>
<sequence length="301" mass="33161">MKLYFVAIPCVLAAPSIQQQQFKPCSIDADCNADFFCKPTNDGTFSMCQRGIRPRERKFTCAENSDLWGDDYSNLHTGFDGCLYRCKLNAYCTAISWVKDIGSEQGQCYFKHLADGTRSFTLSPKATRACKETTIPATQWVVDKTYQLHGSTLATGSNIPSLTSCQRLCERTEGCVAISYQQYSQRCVLQTSADNYFPIWSKAVDLGAVAAIKHNYKACYGDSDLQNQGDVFNFQGSFQNCANCFVGGQANAFAWYLGPTTDFAQPINSKGTCYCKKVAEDVSPPISTYPGTYGGTILCIA</sequence>
<dbReference type="PROSITE" id="PS50948">
    <property type="entry name" value="PAN"/>
    <property type="match status" value="1"/>
</dbReference>
<dbReference type="Pfam" id="PF00024">
    <property type="entry name" value="PAN_1"/>
    <property type="match status" value="1"/>
</dbReference>
<keyword evidence="3" id="KW-1185">Reference proteome</keyword>
<organism evidence="2 3">
    <name type="scientific">Thraustotheca clavata</name>
    <dbReference type="NCBI Taxonomy" id="74557"/>
    <lineage>
        <taxon>Eukaryota</taxon>
        <taxon>Sar</taxon>
        <taxon>Stramenopiles</taxon>
        <taxon>Oomycota</taxon>
        <taxon>Saprolegniomycetes</taxon>
        <taxon>Saprolegniales</taxon>
        <taxon>Achlyaceae</taxon>
        <taxon>Thraustotheca</taxon>
    </lineage>
</organism>
<dbReference type="EMBL" id="JNBS01004901">
    <property type="protein sequence ID" value="OQR81772.1"/>
    <property type="molecule type" value="Genomic_DNA"/>
</dbReference>
<dbReference type="Proteomes" id="UP000243217">
    <property type="component" value="Unassembled WGS sequence"/>
</dbReference>
<dbReference type="SUPFAM" id="SSF57414">
    <property type="entry name" value="Hairpin loop containing domain-like"/>
    <property type="match status" value="1"/>
</dbReference>
<evidence type="ECO:0000313" key="3">
    <source>
        <dbReference type="Proteomes" id="UP000243217"/>
    </source>
</evidence>
<name>A0A1V9Y7R8_9STRA</name>
<protein>
    <recommendedName>
        <fullName evidence="1">Apple domain-containing protein</fullName>
    </recommendedName>
</protein>
<proteinExistence type="predicted"/>
<dbReference type="InterPro" id="IPR003609">
    <property type="entry name" value="Pan_app"/>
</dbReference>
<gene>
    <name evidence="2" type="ORF">THRCLA_11421</name>
</gene>
<evidence type="ECO:0000313" key="2">
    <source>
        <dbReference type="EMBL" id="OQR81772.1"/>
    </source>
</evidence>
<feature type="domain" description="Apple" evidence="1">
    <location>
        <begin position="130"/>
        <end position="219"/>
    </location>
</feature>
<comment type="caution">
    <text evidence="2">The sequence shown here is derived from an EMBL/GenBank/DDBJ whole genome shotgun (WGS) entry which is preliminary data.</text>
</comment>
<dbReference type="Pfam" id="PF14295">
    <property type="entry name" value="PAN_4"/>
    <property type="match status" value="1"/>
</dbReference>
<reference evidence="2 3" key="1">
    <citation type="journal article" date="2014" name="Genome Biol. Evol.">
        <title>The secreted proteins of Achlya hypogyna and Thraustotheca clavata identify the ancestral oomycete secretome and reveal gene acquisitions by horizontal gene transfer.</title>
        <authorList>
            <person name="Misner I."/>
            <person name="Blouin N."/>
            <person name="Leonard G."/>
            <person name="Richards T.A."/>
            <person name="Lane C.E."/>
        </authorList>
    </citation>
    <scope>NUCLEOTIDE SEQUENCE [LARGE SCALE GENOMIC DNA]</scope>
    <source>
        <strain evidence="2 3">ATCC 34112</strain>
    </source>
</reference>
<dbReference type="AlphaFoldDB" id="A0A1V9Y7R8"/>
<dbReference type="Gene3D" id="3.50.4.10">
    <property type="entry name" value="Hepatocyte Growth Factor"/>
    <property type="match status" value="1"/>
</dbReference>
<evidence type="ECO:0000259" key="1">
    <source>
        <dbReference type="PROSITE" id="PS50948"/>
    </source>
</evidence>